<sequence length="260" mass="26992">MRRPLRVPEAHAPLNITAPVGDRGAAGHASSACSRCRRGVGGARRGSPTRPVLCGPCVERLRTDLCRVLALHEEAERALVRSPASLRQRVSGSRSVGIVLDDDSVAVRSAIRALLLSWTRLVADERGVAGVGDAEVRSLLRFLVAHLEWLAGHPAAPDFADEVAELLASAGRRSGVGGEAAVPLGPCPQPGCGGTLRASGAAVAGEPGAARHVRCEHGHGVTPRQWFLLAERGRRGADPRRAEPAGAGRPGPPGRGGAAR</sequence>
<dbReference type="AlphaFoldDB" id="A0A7U3VS38"/>
<accession>A0A7U3VS38</accession>
<dbReference type="EMBL" id="AP018365">
    <property type="protein sequence ID" value="BBB01466.1"/>
    <property type="molecule type" value="Genomic_DNA"/>
</dbReference>
<reference evidence="2 3" key="1">
    <citation type="journal article" date="2010" name="J. Bacteriol.">
        <title>Biochemical characterization of a novel indole prenyltransferase from Streptomyces sp. SN-593.</title>
        <authorList>
            <person name="Takahashi S."/>
            <person name="Takagi H."/>
            <person name="Toyoda A."/>
            <person name="Uramoto M."/>
            <person name="Nogawa T."/>
            <person name="Ueki M."/>
            <person name="Sakaki Y."/>
            <person name="Osada H."/>
        </authorList>
    </citation>
    <scope>NUCLEOTIDE SEQUENCE [LARGE SCALE GENOMIC DNA]</scope>
    <source>
        <strain evidence="2 3">SN-593</strain>
    </source>
</reference>
<gene>
    <name evidence="2" type="ORF">RVR_8897</name>
</gene>
<keyword evidence="3" id="KW-1185">Reference proteome</keyword>
<protein>
    <submittedName>
        <fullName evidence="2">Uncharacterized protein</fullName>
    </submittedName>
</protein>
<dbReference type="KEGG" id="arev:RVR_8897"/>
<organism evidence="2 3">
    <name type="scientific">Actinacidiphila reveromycinica</name>
    <dbReference type="NCBI Taxonomy" id="659352"/>
    <lineage>
        <taxon>Bacteria</taxon>
        <taxon>Bacillati</taxon>
        <taxon>Actinomycetota</taxon>
        <taxon>Actinomycetes</taxon>
        <taxon>Kitasatosporales</taxon>
        <taxon>Streptomycetaceae</taxon>
        <taxon>Actinacidiphila</taxon>
    </lineage>
</organism>
<dbReference type="RefSeq" id="WP_202237351.1">
    <property type="nucleotide sequence ID" value="NZ_AP018365.1"/>
</dbReference>
<name>A0A7U3VS38_9ACTN</name>
<reference evidence="2 3" key="4">
    <citation type="journal article" date="2020" name="Sci. Rep.">
        <title>beta-carboline chemical signals induce reveromycin production through a LuxR family regulator in Streptomyces sp. SN-593.</title>
        <authorList>
            <person name="Panthee S."/>
            <person name="Kito N."/>
            <person name="Hayashi T."/>
            <person name="Shimizu T."/>
            <person name="Ishikawa J."/>
            <person name="Hamamoto H."/>
            <person name="Osada H."/>
            <person name="Takahashi S."/>
        </authorList>
    </citation>
    <scope>NUCLEOTIDE SEQUENCE [LARGE SCALE GENOMIC DNA]</scope>
    <source>
        <strain evidence="2 3">SN-593</strain>
    </source>
</reference>
<proteinExistence type="predicted"/>
<evidence type="ECO:0000313" key="3">
    <source>
        <dbReference type="Proteomes" id="UP000595703"/>
    </source>
</evidence>
<feature type="region of interest" description="Disordered" evidence="1">
    <location>
        <begin position="230"/>
        <end position="260"/>
    </location>
</feature>
<evidence type="ECO:0000256" key="1">
    <source>
        <dbReference type="SAM" id="MobiDB-lite"/>
    </source>
</evidence>
<evidence type="ECO:0000313" key="2">
    <source>
        <dbReference type="EMBL" id="BBB01466.1"/>
    </source>
</evidence>
<feature type="compositionally biased region" description="Basic and acidic residues" evidence="1">
    <location>
        <begin position="231"/>
        <end position="243"/>
    </location>
</feature>
<dbReference type="Proteomes" id="UP000595703">
    <property type="component" value="Chromosome"/>
</dbReference>
<reference evidence="2 3" key="2">
    <citation type="journal article" date="2011" name="J. Antibiot.">
        <title>Furaquinocins I and J: novel polyketide isoprenoid hybrid compounds from Streptomyces reveromyceticus SN-593.</title>
        <authorList>
            <person name="Panthee S."/>
            <person name="Takahashi S."/>
            <person name="Takagi H."/>
            <person name="Nogawa T."/>
            <person name="Oowada E."/>
            <person name="Uramoto M."/>
            <person name="Osada H."/>
        </authorList>
    </citation>
    <scope>NUCLEOTIDE SEQUENCE [LARGE SCALE GENOMIC DNA]</scope>
    <source>
        <strain evidence="2 3">SN-593</strain>
    </source>
</reference>
<reference evidence="2 3" key="3">
    <citation type="journal article" date="2011" name="Nat. Chem. Biol.">
        <title>Reveromycin A biosynthesis uses RevG and RevJ for stereospecific spiroacetal formation.</title>
        <authorList>
            <person name="Takahashi S."/>
            <person name="Toyoda A."/>
            <person name="Sekiyama Y."/>
            <person name="Takagi H."/>
            <person name="Nogawa T."/>
            <person name="Uramoto M."/>
            <person name="Suzuki R."/>
            <person name="Koshino H."/>
            <person name="Kumano T."/>
            <person name="Panthee S."/>
            <person name="Dairi T."/>
            <person name="Ishikawa J."/>
            <person name="Ikeda H."/>
            <person name="Sakaki Y."/>
            <person name="Osada H."/>
        </authorList>
    </citation>
    <scope>NUCLEOTIDE SEQUENCE [LARGE SCALE GENOMIC DNA]</scope>
    <source>
        <strain evidence="2 3">SN-593</strain>
    </source>
</reference>